<keyword evidence="2" id="KW-1185">Reference proteome</keyword>
<reference evidence="2" key="1">
    <citation type="journal article" date="2013" name="Genome Announc.">
        <title>Draft genome sequence of the ascomycete Phaeoacremonium aleophilum strain UCR-PA7, a causal agent of the esca disease complex in grapevines.</title>
        <authorList>
            <person name="Blanco-Ulate B."/>
            <person name="Rolshausen P."/>
            <person name="Cantu D."/>
        </authorList>
    </citation>
    <scope>NUCLEOTIDE SEQUENCE [LARGE SCALE GENOMIC DNA]</scope>
    <source>
        <strain evidence="2">UCR-PA7</strain>
    </source>
</reference>
<dbReference type="KEGG" id="tmn:UCRPA7_5461"/>
<dbReference type="Proteomes" id="UP000014074">
    <property type="component" value="Unassembled WGS sequence"/>
</dbReference>
<dbReference type="AlphaFoldDB" id="R8BI89"/>
<dbReference type="EMBL" id="KB933181">
    <property type="protein sequence ID" value="EON99043.1"/>
    <property type="molecule type" value="Genomic_DNA"/>
</dbReference>
<dbReference type="Gene3D" id="3.30.420.40">
    <property type="match status" value="2"/>
</dbReference>
<dbReference type="SUPFAM" id="SSF53067">
    <property type="entry name" value="Actin-like ATPase domain"/>
    <property type="match status" value="1"/>
</dbReference>
<dbReference type="GeneID" id="19326019"/>
<dbReference type="OrthoDB" id="2963168at2759"/>
<gene>
    <name evidence="1" type="ORF">UCRPA7_5461</name>
</gene>
<evidence type="ECO:0000313" key="1">
    <source>
        <dbReference type="EMBL" id="EON99043.1"/>
    </source>
</evidence>
<dbReference type="PANTHER" id="PTHR14187:SF5">
    <property type="entry name" value="HEAT SHOCK 70 KDA PROTEIN 12A"/>
    <property type="match status" value="1"/>
</dbReference>
<protein>
    <submittedName>
        <fullName evidence="1">Putative actin-like atpase domain-containing protein</fullName>
    </submittedName>
</protein>
<dbReference type="HOGENOM" id="CLU_765450_0_0_1"/>
<dbReference type="InterPro" id="IPR043129">
    <property type="entry name" value="ATPase_NBD"/>
</dbReference>
<proteinExistence type="predicted"/>
<dbReference type="Gene3D" id="3.90.640.10">
    <property type="entry name" value="Actin, Chain A, domain 4"/>
    <property type="match status" value="1"/>
</dbReference>
<organism evidence="1 2">
    <name type="scientific">Phaeoacremonium minimum (strain UCR-PA7)</name>
    <name type="common">Esca disease fungus</name>
    <name type="synonym">Togninia minima</name>
    <dbReference type="NCBI Taxonomy" id="1286976"/>
    <lineage>
        <taxon>Eukaryota</taxon>
        <taxon>Fungi</taxon>
        <taxon>Dikarya</taxon>
        <taxon>Ascomycota</taxon>
        <taxon>Pezizomycotina</taxon>
        <taxon>Sordariomycetes</taxon>
        <taxon>Sordariomycetidae</taxon>
        <taxon>Togniniales</taxon>
        <taxon>Togniniaceae</taxon>
        <taxon>Phaeoacremonium</taxon>
    </lineage>
</organism>
<sequence length="362" mass="40114">MFLTEAEAAVDTVLDLLGGEQLHDVDVQVGDYIMVVDCGGLTIDTICGVMTSGENMLGFKPITTPSSELCGASVMTDIFVNMLQDKVKSILNGSVSFDEHYCDKLARNWETNVMRRFRRGVSKTWTFPLPEDSLEAGTSRATYARWRQNQGLQLFSQEVASILDFAVNGIAGAVQTQAEDMFRRTKKRPKYVFVTGGFSLNEYVRAQLQESLEVVILPKNIAWTAVARGAAIRGQKVAQSLASLETYIAPETYIIEAGGYSATILSKGEYMMHGSLKRVQIPWMGIMAVSNSADGIVRLRMGRIVDLLSFQNVLEWRPTSPVKPGDEVSLEMRWKAGGSVDEWALWHNKKRHEVTLKSLGAS</sequence>
<dbReference type="RefSeq" id="XP_007916199.1">
    <property type="nucleotide sequence ID" value="XM_007918008.1"/>
</dbReference>
<dbReference type="CDD" id="cd10170">
    <property type="entry name" value="ASKHA_NBD_HSP70"/>
    <property type="match status" value="1"/>
</dbReference>
<evidence type="ECO:0000313" key="2">
    <source>
        <dbReference type="Proteomes" id="UP000014074"/>
    </source>
</evidence>
<accession>R8BI89</accession>
<dbReference type="PANTHER" id="PTHR14187">
    <property type="entry name" value="ALPHA KINASE/ELONGATION FACTOR 2 KINASE"/>
    <property type="match status" value="1"/>
</dbReference>
<name>R8BI89_PHAM7</name>